<feature type="compositionally biased region" description="Pro residues" evidence="6">
    <location>
        <begin position="543"/>
        <end position="552"/>
    </location>
</feature>
<feature type="signal peptide" evidence="7">
    <location>
        <begin position="1"/>
        <end position="24"/>
    </location>
</feature>
<dbReference type="Pfam" id="PF02412">
    <property type="entry name" value="TSP_3"/>
    <property type="match status" value="1"/>
</dbReference>
<evidence type="ECO:0000256" key="1">
    <source>
        <dbReference type="ARBA" id="ARBA00004442"/>
    </source>
</evidence>
<dbReference type="InterPro" id="IPR003367">
    <property type="entry name" value="Thrombospondin_3-like_rpt"/>
</dbReference>
<feature type="compositionally biased region" description="Acidic residues" evidence="6">
    <location>
        <begin position="392"/>
        <end position="403"/>
    </location>
</feature>
<evidence type="ECO:0000256" key="7">
    <source>
        <dbReference type="SAM" id="SignalP"/>
    </source>
</evidence>
<feature type="chain" id="PRO_5046154668" evidence="7">
    <location>
        <begin position="25"/>
        <end position="560"/>
    </location>
</feature>
<evidence type="ECO:0000313" key="9">
    <source>
        <dbReference type="EMBL" id="MDC0746015.1"/>
    </source>
</evidence>
<dbReference type="Proteomes" id="UP001221411">
    <property type="component" value="Unassembled WGS sequence"/>
</dbReference>
<feature type="region of interest" description="Disordered" evidence="6">
    <location>
        <begin position="538"/>
        <end position="560"/>
    </location>
</feature>
<organism evidence="9 10">
    <name type="scientific">Polyangium mundeleinium</name>
    <dbReference type="NCBI Taxonomy" id="2995306"/>
    <lineage>
        <taxon>Bacteria</taxon>
        <taxon>Pseudomonadati</taxon>
        <taxon>Myxococcota</taxon>
        <taxon>Polyangia</taxon>
        <taxon>Polyangiales</taxon>
        <taxon>Polyangiaceae</taxon>
        <taxon>Polyangium</taxon>
    </lineage>
</organism>
<dbReference type="EMBL" id="JAQNDO010000001">
    <property type="protein sequence ID" value="MDC0746015.1"/>
    <property type="molecule type" value="Genomic_DNA"/>
</dbReference>
<evidence type="ECO:0000313" key="10">
    <source>
        <dbReference type="Proteomes" id="UP001221411"/>
    </source>
</evidence>
<sequence length="560" mass="60206">MRSPLRILPLSLAALLALAAPARADDIALPRFQPAFAGDRMLGVQSPYAAGDFTFHGMLLVDYAKSPYVLETADGATASEIVGQQLFLHANATYSMWNRLSVNLDVPVALLQTGDADTSPTTADFGDIRLGARVRLYGGYEDPLQVGIGGYFWIPTGTGAFVTDSYVRGLPQLLLGGQLGDRWVWSFAVGPEIRDKRATDDGVVIGTAITGGAGIAILLGEDRALQIGTELDISQVLLDASSLNRNIELSLQGRYRFLDDFEAGLGIGAGLSEGVGTPQFRVVAMVAYSPFLSTRLRDSDGDGILNDQDACPEVRGDRSVYAVENGCPSVYRKRANDADGDDVIDDQDACPRVYGIPQSDETRNGCPLDDAEEAALLEQYRDNRPDSKGDADGDGLADDVDACPEEKGAPSEVAAKNGCPELVRVTDGEIVLLRELLFDTGRTTLRASSRQMLEEVAEVLFQHPEITKIEVQGHTDNRGTLPRNDALALQRAQAVRDLLVRRSIDPKRIVIKAMGPNAPVATNTTPEGRQRNRRATFVILERTPPPAPPSPSPSGVTPVP</sequence>
<name>A0ABT5EW22_9BACT</name>
<dbReference type="InterPro" id="IPR006664">
    <property type="entry name" value="OMP_bac"/>
</dbReference>
<evidence type="ECO:0000259" key="8">
    <source>
        <dbReference type="PROSITE" id="PS51123"/>
    </source>
</evidence>
<dbReference type="SUPFAM" id="SSF103088">
    <property type="entry name" value="OmpA-like"/>
    <property type="match status" value="1"/>
</dbReference>
<keyword evidence="4" id="KW-0998">Cell outer membrane</keyword>
<evidence type="ECO:0000256" key="6">
    <source>
        <dbReference type="SAM" id="MobiDB-lite"/>
    </source>
</evidence>
<dbReference type="PANTHER" id="PTHR30329:SF21">
    <property type="entry name" value="LIPOPROTEIN YIAD-RELATED"/>
    <property type="match status" value="1"/>
</dbReference>
<proteinExistence type="predicted"/>
<reference evidence="9 10" key="1">
    <citation type="submission" date="2022-11" db="EMBL/GenBank/DDBJ databases">
        <title>Minimal conservation of predation-associated metabolite biosynthetic gene clusters underscores biosynthetic potential of Myxococcota including descriptions for ten novel species: Archangium lansinium sp. nov., Myxococcus landrumus sp. nov., Nannocystis bai.</title>
        <authorList>
            <person name="Ahearne A."/>
            <person name="Stevens C."/>
            <person name="Dowd S."/>
        </authorList>
    </citation>
    <scope>NUCLEOTIDE SEQUENCE [LARGE SCALE GENOMIC DNA]</scope>
    <source>
        <strain evidence="9 10">RJM3</strain>
    </source>
</reference>
<feature type="domain" description="OmpA-like" evidence="8">
    <location>
        <begin position="425"/>
        <end position="543"/>
    </location>
</feature>
<keyword evidence="2 7" id="KW-0732">Signal</keyword>
<dbReference type="Pfam" id="PF00691">
    <property type="entry name" value="OmpA"/>
    <property type="match status" value="1"/>
</dbReference>
<evidence type="ECO:0000256" key="2">
    <source>
        <dbReference type="ARBA" id="ARBA00022729"/>
    </source>
</evidence>
<dbReference type="InterPro" id="IPR036737">
    <property type="entry name" value="OmpA-like_sf"/>
</dbReference>
<feature type="compositionally biased region" description="Basic and acidic residues" evidence="6">
    <location>
        <begin position="381"/>
        <end position="391"/>
    </location>
</feature>
<dbReference type="InterPro" id="IPR028974">
    <property type="entry name" value="TSP_type-3_rpt"/>
</dbReference>
<protein>
    <submittedName>
        <fullName evidence="9">OmpA family protein</fullName>
    </submittedName>
</protein>
<dbReference type="Gene3D" id="4.10.1080.10">
    <property type="entry name" value="TSP type-3 repeat"/>
    <property type="match status" value="1"/>
</dbReference>
<feature type="region of interest" description="Disordered" evidence="6">
    <location>
        <begin position="381"/>
        <end position="412"/>
    </location>
</feature>
<keyword evidence="10" id="KW-1185">Reference proteome</keyword>
<evidence type="ECO:0000256" key="5">
    <source>
        <dbReference type="PROSITE-ProRule" id="PRU00473"/>
    </source>
</evidence>
<dbReference type="PRINTS" id="PR01021">
    <property type="entry name" value="OMPADOMAIN"/>
</dbReference>
<dbReference type="InterPro" id="IPR050330">
    <property type="entry name" value="Bact_OuterMem_StrucFunc"/>
</dbReference>
<comment type="caution">
    <text evidence="9">The sequence shown here is derived from an EMBL/GenBank/DDBJ whole genome shotgun (WGS) entry which is preliminary data.</text>
</comment>
<dbReference type="RefSeq" id="WP_271924116.1">
    <property type="nucleotide sequence ID" value="NZ_JAQNDO010000001.1"/>
</dbReference>
<dbReference type="InterPro" id="IPR006665">
    <property type="entry name" value="OmpA-like"/>
</dbReference>
<accession>A0ABT5EW22</accession>
<gene>
    <name evidence="9" type="ORF">POL67_32105</name>
</gene>
<dbReference type="PROSITE" id="PS51123">
    <property type="entry name" value="OMPA_2"/>
    <property type="match status" value="1"/>
</dbReference>
<dbReference type="PANTHER" id="PTHR30329">
    <property type="entry name" value="STATOR ELEMENT OF FLAGELLAR MOTOR COMPLEX"/>
    <property type="match status" value="1"/>
</dbReference>
<dbReference type="SUPFAM" id="SSF103647">
    <property type="entry name" value="TSP type-3 repeat"/>
    <property type="match status" value="1"/>
</dbReference>
<dbReference type="Gene3D" id="3.30.1330.60">
    <property type="entry name" value="OmpA-like domain"/>
    <property type="match status" value="1"/>
</dbReference>
<evidence type="ECO:0000256" key="4">
    <source>
        <dbReference type="ARBA" id="ARBA00023237"/>
    </source>
</evidence>
<evidence type="ECO:0000256" key="3">
    <source>
        <dbReference type="ARBA" id="ARBA00023136"/>
    </source>
</evidence>
<comment type="subcellular location">
    <subcellularLocation>
        <location evidence="1">Cell outer membrane</location>
    </subcellularLocation>
</comment>
<dbReference type="CDD" id="cd07185">
    <property type="entry name" value="OmpA_C-like"/>
    <property type="match status" value="1"/>
</dbReference>
<keyword evidence="3 5" id="KW-0472">Membrane</keyword>